<evidence type="ECO:0000256" key="2">
    <source>
        <dbReference type="ARBA" id="ARBA00022692"/>
    </source>
</evidence>
<comment type="subcellular location">
    <subcellularLocation>
        <location evidence="1 5">Membrane</location>
        <topology evidence="1 5">Multi-pass membrane protein</topology>
    </subcellularLocation>
</comment>
<feature type="transmembrane region" description="Helical" evidence="5">
    <location>
        <begin position="81"/>
        <end position="99"/>
    </location>
</feature>
<evidence type="ECO:0000256" key="1">
    <source>
        <dbReference type="ARBA" id="ARBA00004141"/>
    </source>
</evidence>
<keyword evidence="7" id="KW-1185">Reference proteome</keyword>
<organism evidence="6 7">
    <name type="scientific">Allacma fusca</name>
    <dbReference type="NCBI Taxonomy" id="39272"/>
    <lineage>
        <taxon>Eukaryota</taxon>
        <taxon>Metazoa</taxon>
        <taxon>Ecdysozoa</taxon>
        <taxon>Arthropoda</taxon>
        <taxon>Hexapoda</taxon>
        <taxon>Collembola</taxon>
        <taxon>Symphypleona</taxon>
        <taxon>Sminthuridae</taxon>
        <taxon>Allacma</taxon>
    </lineage>
</organism>
<protein>
    <recommendedName>
        <fullName evidence="5">PRA1 family protein</fullName>
    </recommendedName>
</protein>
<evidence type="ECO:0000256" key="3">
    <source>
        <dbReference type="ARBA" id="ARBA00022989"/>
    </source>
</evidence>
<name>A0A8J2JA02_9HEXA</name>
<sequence>MGQFQCTKDHTFNKMNNVEFAPLRSLDDFLLESARFQTPNYSDLERWGKRVKENLIYYQSNYFVLAILMFLIVGLMHPGQMLLGISSVSGLLVLYNYLARNQRVVSDLKKNHPIVCLVAVFLAGYLVVHLLGSVLVFIFGVLLPISMTFIHASLRLRNLKNKIANQLDKAGVKVTPMGILLDELGMAFEGYKD</sequence>
<dbReference type="PANTHER" id="PTHR12859">
    <property type="entry name" value="PRA1 PROTEIN"/>
    <property type="match status" value="1"/>
</dbReference>
<gene>
    <name evidence="6" type="ORF">AFUS01_LOCUS4509</name>
</gene>
<dbReference type="Pfam" id="PF03208">
    <property type="entry name" value="PRA1"/>
    <property type="match status" value="1"/>
</dbReference>
<evidence type="ECO:0000256" key="5">
    <source>
        <dbReference type="RuleBase" id="RU363107"/>
    </source>
</evidence>
<keyword evidence="4 5" id="KW-0472">Membrane</keyword>
<evidence type="ECO:0000256" key="4">
    <source>
        <dbReference type="ARBA" id="ARBA00023136"/>
    </source>
</evidence>
<feature type="transmembrane region" description="Helical" evidence="5">
    <location>
        <begin position="111"/>
        <end position="128"/>
    </location>
</feature>
<keyword evidence="2 5" id="KW-0812">Transmembrane</keyword>
<reference evidence="6" key="1">
    <citation type="submission" date="2021-06" db="EMBL/GenBank/DDBJ databases">
        <authorList>
            <person name="Hodson N. C."/>
            <person name="Mongue J. A."/>
            <person name="Jaron S. K."/>
        </authorList>
    </citation>
    <scope>NUCLEOTIDE SEQUENCE</scope>
</reference>
<evidence type="ECO:0000313" key="7">
    <source>
        <dbReference type="Proteomes" id="UP000708208"/>
    </source>
</evidence>
<feature type="transmembrane region" description="Helical" evidence="5">
    <location>
        <begin position="55"/>
        <end position="75"/>
    </location>
</feature>
<dbReference type="PANTHER" id="PTHR12859:SF0">
    <property type="entry name" value="PRA1 FAMILY PROTEIN"/>
    <property type="match status" value="1"/>
</dbReference>
<accession>A0A8J2JA02</accession>
<dbReference type="InterPro" id="IPR004895">
    <property type="entry name" value="Prenylated_rab_accept_PRA1"/>
</dbReference>
<keyword evidence="3 5" id="KW-1133">Transmembrane helix</keyword>
<dbReference type="GO" id="GO:0016020">
    <property type="term" value="C:membrane"/>
    <property type="evidence" value="ECO:0007669"/>
    <property type="project" value="UniProtKB-SubCell"/>
</dbReference>
<dbReference type="EMBL" id="CAJVCH010028179">
    <property type="protein sequence ID" value="CAG7703743.1"/>
    <property type="molecule type" value="Genomic_DNA"/>
</dbReference>
<dbReference type="Proteomes" id="UP000708208">
    <property type="component" value="Unassembled WGS sequence"/>
</dbReference>
<comment type="caution">
    <text evidence="6">The sequence shown here is derived from an EMBL/GenBank/DDBJ whole genome shotgun (WGS) entry which is preliminary data.</text>
</comment>
<feature type="transmembrane region" description="Helical" evidence="5">
    <location>
        <begin position="134"/>
        <end position="154"/>
    </location>
</feature>
<dbReference type="AlphaFoldDB" id="A0A8J2JA02"/>
<proteinExistence type="inferred from homology"/>
<dbReference type="OrthoDB" id="18213at2759"/>
<evidence type="ECO:0000313" key="6">
    <source>
        <dbReference type="EMBL" id="CAG7703743.1"/>
    </source>
</evidence>
<comment type="similarity">
    <text evidence="5">Belongs to the PRA1 family.</text>
</comment>